<name>A0A842HFV9_9BACT</name>
<keyword evidence="2" id="KW-1185">Reference proteome</keyword>
<proteinExistence type="predicted"/>
<reference evidence="1 2" key="1">
    <citation type="submission" date="2020-07" db="EMBL/GenBank/DDBJ databases">
        <authorList>
            <person name="Feng X."/>
        </authorList>
    </citation>
    <scope>NUCLEOTIDE SEQUENCE [LARGE SCALE GENOMIC DNA]</scope>
    <source>
        <strain evidence="1 2">JCM31066</strain>
    </source>
</reference>
<organism evidence="1 2">
    <name type="scientific">Ruficoccus amylovorans</name>
    <dbReference type="NCBI Taxonomy" id="1804625"/>
    <lineage>
        <taxon>Bacteria</taxon>
        <taxon>Pseudomonadati</taxon>
        <taxon>Verrucomicrobiota</taxon>
        <taxon>Opitutia</taxon>
        <taxon>Puniceicoccales</taxon>
        <taxon>Cerasicoccaceae</taxon>
        <taxon>Ruficoccus</taxon>
    </lineage>
</organism>
<dbReference type="InterPro" id="IPR035093">
    <property type="entry name" value="RelE/ParE_toxin_dom_sf"/>
</dbReference>
<dbReference type="EMBL" id="JACHVB010000043">
    <property type="protein sequence ID" value="MBC2595555.1"/>
    <property type="molecule type" value="Genomic_DNA"/>
</dbReference>
<evidence type="ECO:0000313" key="2">
    <source>
        <dbReference type="Proteomes" id="UP000546464"/>
    </source>
</evidence>
<accession>A0A842HFV9</accession>
<comment type="caution">
    <text evidence="1">The sequence shown here is derived from an EMBL/GenBank/DDBJ whole genome shotgun (WGS) entry which is preliminary data.</text>
</comment>
<protein>
    <submittedName>
        <fullName evidence="1">Cytotoxic translational repressor of toxin-antitoxin stability system</fullName>
    </submittedName>
</protein>
<dbReference type="RefSeq" id="WP_185676506.1">
    <property type="nucleotide sequence ID" value="NZ_JACHVB010000043.1"/>
</dbReference>
<dbReference type="Gene3D" id="3.30.2310.20">
    <property type="entry name" value="RelE-like"/>
    <property type="match status" value="1"/>
</dbReference>
<evidence type="ECO:0000313" key="1">
    <source>
        <dbReference type="EMBL" id="MBC2595555.1"/>
    </source>
</evidence>
<sequence length="116" mass="14078">MYQVNFSEQAMSELNNLGIEVQMPLIEKFTSLTSEELAHPKDELGHFIRDGRTYYRLRAGEFRIYFEQRGDTLYSHYILHQHSLADFIFRFKLPYKEETLVEQHQSFWKYIESLYK</sequence>
<gene>
    <name evidence="1" type="ORF">H5P28_14910</name>
</gene>
<dbReference type="AlphaFoldDB" id="A0A842HFV9"/>
<dbReference type="SUPFAM" id="SSF143011">
    <property type="entry name" value="RelE-like"/>
    <property type="match status" value="1"/>
</dbReference>
<dbReference type="Proteomes" id="UP000546464">
    <property type="component" value="Unassembled WGS sequence"/>
</dbReference>